<reference evidence="3 4" key="1">
    <citation type="submission" date="2018-01" db="EMBL/GenBank/DDBJ databases">
        <title>A novel member of the phylum Bacteroidetes isolated from glacier ice.</title>
        <authorList>
            <person name="Liu Q."/>
            <person name="Xin Y.-H."/>
        </authorList>
    </citation>
    <scope>NUCLEOTIDE SEQUENCE [LARGE SCALE GENOMIC DNA]</scope>
    <source>
        <strain evidence="3 4">RB1R16</strain>
    </source>
</reference>
<comment type="caution">
    <text evidence="3">The sequence shown here is derived from an EMBL/GenBank/DDBJ whole genome shotgun (WGS) entry which is preliminary data.</text>
</comment>
<feature type="chain" id="PRO_5015554227" description="Secretion system C-terminal sorting domain-containing protein" evidence="1">
    <location>
        <begin position="22"/>
        <end position="618"/>
    </location>
</feature>
<feature type="signal peptide" evidence="1">
    <location>
        <begin position="1"/>
        <end position="21"/>
    </location>
</feature>
<dbReference type="Proteomes" id="UP000239872">
    <property type="component" value="Unassembled WGS sequence"/>
</dbReference>
<protein>
    <recommendedName>
        <fullName evidence="2">Secretion system C-terminal sorting domain-containing protein</fullName>
    </recommendedName>
</protein>
<dbReference type="RefSeq" id="WP_105041507.1">
    <property type="nucleotide sequence ID" value="NZ_PPSL01000015.1"/>
</dbReference>
<name>A0A2S7SPC3_9BACT</name>
<feature type="domain" description="Secretion system C-terminal sorting" evidence="2">
    <location>
        <begin position="547"/>
        <end position="616"/>
    </location>
</feature>
<evidence type="ECO:0000259" key="2">
    <source>
        <dbReference type="Pfam" id="PF18962"/>
    </source>
</evidence>
<dbReference type="Pfam" id="PF18962">
    <property type="entry name" value="Por_Secre_tail"/>
    <property type="match status" value="1"/>
</dbReference>
<organism evidence="3 4">
    <name type="scientific">Flavipsychrobacter stenotrophus</name>
    <dbReference type="NCBI Taxonomy" id="2077091"/>
    <lineage>
        <taxon>Bacteria</taxon>
        <taxon>Pseudomonadati</taxon>
        <taxon>Bacteroidota</taxon>
        <taxon>Chitinophagia</taxon>
        <taxon>Chitinophagales</taxon>
        <taxon>Chitinophagaceae</taxon>
        <taxon>Flavipsychrobacter</taxon>
    </lineage>
</organism>
<evidence type="ECO:0000256" key="1">
    <source>
        <dbReference type="SAM" id="SignalP"/>
    </source>
</evidence>
<keyword evidence="1" id="KW-0732">Signal</keyword>
<evidence type="ECO:0000313" key="3">
    <source>
        <dbReference type="EMBL" id="PQJ08743.1"/>
    </source>
</evidence>
<accession>A0A2S7SPC3</accession>
<dbReference type="EMBL" id="PPSL01000015">
    <property type="protein sequence ID" value="PQJ08743.1"/>
    <property type="molecule type" value="Genomic_DNA"/>
</dbReference>
<sequence length="618" mass="68675">MKNTTLIIFSCLLYILNQAFPANGQEHAGPLGANPQLFSKQGKHNVAKKITAITLPFFEDFTGYDLYPDNSKWIEKQVYINNTMCVSPISRGVATFDALNELGHPWDPSSNNNFRYTDSLTSQPFDLTGYTPNDSLYLSFFYQPQGLGFFPLVADSLVLFMRIRYGDWLPVWKMQGSSLQPFKQVMIPITDTLYFYDAFQFRFANIAALNYSDAIWNLDYVRFDAGRNMYDTLVNDIAYSSNPTPLLNDYTSMPYRQFIANTAGERALSYRDSIHNNYDSPQPVTYGFTAKDEGSGTILQSTVTNTATLNPTGIQQLANNAYTTTVPAGIYDKVVFENKYFVQSTTATGSLPNDTIVKEQVFDNYLAYDDGSAEQSYYLSLFPSLPGKIEIEHHLNVADSMQGMAIYFGRTAPSQSYKSFSIEVYSQLAGINGAVADNLLYVQDPCYPGYADTVNNFWIYKFDTPLPLPAGTFYTGVMMPAESSSDSLYFGFDLNRIGGNHAYYNVLSSWNPSLLHGAIMMRPLMGQDIKASGIEPVVGAKKDIWEVFPNPASNEISISFPGDGTANYIITNIQGQTVKTGNTVNGSSVDVTALHAGMYFINISCNGIAGTPKKFIKL</sequence>
<dbReference type="AlphaFoldDB" id="A0A2S7SPC3"/>
<dbReference type="NCBIfam" id="TIGR04183">
    <property type="entry name" value="Por_Secre_tail"/>
    <property type="match status" value="1"/>
</dbReference>
<dbReference type="OrthoDB" id="1488838at2"/>
<proteinExistence type="predicted"/>
<evidence type="ECO:0000313" key="4">
    <source>
        <dbReference type="Proteomes" id="UP000239872"/>
    </source>
</evidence>
<dbReference type="InterPro" id="IPR026444">
    <property type="entry name" value="Secre_tail"/>
</dbReference>
<gene>
    <name evidence="3" type="ORF">CJD36_022725</name>
</gene>
<keyword evidence="4" id="KW-1185">Reference proteome</keyword>